<accession>A0A8T0G0R2</accession>
<feature type="region of interest" description="Disordered" evidence="1">
    <location>
        <begin position="1"/>
        <end position="81"/>
    </location>
</feature>
<evidence type="ECO:0000313" key="3">
    <source>
        <dbReference type="Proteomes" id="UP000807504"/>
    </source>
</evidence>
<dbReference type="EMBL" id="JABXBU010000001">
    <property type="protein sequence ID" value="KAF8796018.1"/>
    <property type="molecule type" value="Genomic_DNA"/>
</dbReference>
<evidence type="ECO:0000256" key="1">
    <source>
        <dbReference type="SAM" id="MobiDB-lite"/>
    </source>
</evidence>
<protein>
    <submittedName>
        <fullName evidence="2">Uncharacterized protein</fullName>
    </submittedName>
</protein>
<feature type="compositionally biased region" description="Polar residues" evidence="1">
    <location>
        <begin position="63"/>
        <end position="76"/>
    </location>
</feature>
<reference evidence="2" key="2">
    <citation type="submission" date="2020-06" db="EMBL/GenBank/DDBJ databases">
        <authorList>
            <person name="Sheffer M."/>
        </authorList>
    </citation>
    <scope>NUCLEOTIDE SEQUENCE</scope>
</reference>
<feature type="compositionally biased region" description="Basic and acidic residues" evidence="1">
    <location>
        <begin position="19"/>
        <end position="28"/>
    </location>
</feature>
<keyword evidence="3" id="KW-1185">Reference proteome</keyword>
<dbReference type="Proteomes" id="UP000807504">
    <property type="component" value="Unassembled WGS sequence"/>
</dbReference>
<organism evidence="2 3">
    <name type="scientific">Argiope bruennichi</name>
    <name type="common">Wasp spider</name>
    <name type="synonym">Aranea bruennichi</name>
    <dbReference type="NCBI Taxonomy" id="94029"/>
    <lineage>
        <taxon>Eukaryota</taxon>
        <taxon>Metazoa</taxon>
        <taxon>Ecdysozoa</taxon>
        <taxon>Arthropoda</taxon>
        <taxon>Chelicerata</taxon>
        <taxon>Arachnida</taxon>
        <taxon>Araneae</taxon>
        <taxon>Araneomorphae</taxon>
        <taxon>Entelegynae</taxon>
        <taxon>Araneoidea</taxon>
        <taxon>Araneidae</taxon>
        <taxon>Argiope</taxon>
    </lineage>
</organism>
<reference evidence="2" key="1">
    <citation type="journal article" date="2020" name="bioRxiv">
        <title>Chromosome-level reference genome of the European wasp spider Argiope bruennichi: a resource for studies on range expansion and evolutionary adaptation.</title>
        <authorList>
            <person name="Sheffer M.M."/>
            <person name="Hoppe A."/>
            <person name="Krehenwinkel H."/>
            <person name="Uhl G."/>
            <person name="Kuss A.W."/>
            <person name="Jensen L."/>
            <person name="Jensen C."/>
            <person name="Gillespie R.G."/>
            <person name="Hoff K.J."/>
            <person name="Prost S."/>
        </authorList>
    </citation>
    <scope>NUCLEOTIDE SEQUENCE</scope>
</reference>
<comment type="caution">
    <text evidence="2">The sequence shown here is derived from an EMBL/GenBank/DDBJ whole genome shotgun (WGS) entry which is preliminary data.</text>
</comment>
<sequence>MAKNSKNKSNFSTAKGRKKESPTHENAKTSKRKQKAPEIIDQKKQKTENKNATLEEKADEVVQDQSTKVSGEQDGNVSKDEENAVLTDLTDAYNQQNEETVQILAKTTENQNIQAKQKLR</sequence>
<proteinExistence type="predicted"/>
<gene>
    <name evidence="2" type="ORF">HNY73_000449</name>
</gene>
<name>A0A8T0G0R2_ARGBR</name>
<feature type="compositionally biased region" description="Basic and acidic residues" evidence="1">
    <location>
        <begin position="35"/>
        <end position="60"/>
    </location>
</feature>
<dbReference type="AlphaFoldDB" id="A0A8T0G0R2"/>
<evidence type="ECO:0000313" key="2">
    <source>
        <dbReference type="EMBL" id="KAF8796018.1"/>
    </source>
</evidence>